<dbReference type="InterPro" id="IPR004838">
    <property type="entry name" value="NHTrfase_class1_PyrdxlP-BS"/>
</dbReference>
<organism evidence="9 10">
    <name type="scientific">Marinomonas pontica</name>
    <dbReference type="NCBI Taxonomy" id="264739"/>
    <lineage>
        <taxon>Bacteria</taxon>
        <taxon>Pseudomonadati</taxon>
        <taxon>Pseudomonadota</taxon>
        <taxon>Gammaproteobacteria</taxon>
        <taxon>Oceanospirillales</taxon>
        <taxon>Oceanospirillaceae</taxon>
        <taxon>Marinomonas</taxon>
    </lineage>
</organism>
<dbReference type="SUPFAM" id="SSF53383">
    <property type="entry name" value="PLP-dependent transferases"/>
    <property type="match status" value="1"/>
</dbReference>
<comment type="cofactor">
    <cofactor evidence="1 7">
        <name>pyridoxal 5'-phosphate</name>
        <dbReference type="ChEBI" id="CHEBI:597326"/>
    </cofactor>
</comment>
<reference evidence="9 10" key="1">
    <citation type="submission" date="2023-01" db="EMBL/GenBank/DDBJ databases">
        <title>Complete genome sequence of Marinomonas pontica strain 200518_36.</title>
        <authorList>
            <person name="Ueki S."/>
            <person name="Gajardo G."/>
            <person name="Maruyama F."/>
        </authorList>
    </citation>
    <scope>NUCLEOTIDE SEQUENCE [LARGE SCALE GENOMIC DNA]</scope>
    <source>
        <strain evidence="9 10">200518_36</strain>
    </source>
</reference>
<evidence type="ECO:0000256" key="6">
    <source>
        <dbReference type="ARBA" id="ARBA00022898"/>
    </source>
</evidence>
<dbReference type="PROSITE" id="PS00105">
    <property type="entry name" value="AA_TRANSFER_CLASS_1"/>
    <property type="match status" value="1"/>
</dbReference>
<dbReference type="Pfam" id="PF00155">
    <property type="entry name" value="Aminotran_1_2"/>
    <property type="match status" value="1"/>
</dbReference>
<evidence type="ECO:0000256" key="5">
    <source>
        <dbReference type="ARBA" id="ARBA00022679"/>
    </source>
</evidence>
<feature type="domain" description="Aminotransferase class I/classII large" evidence="8">
    <location>
        <begin position="27"/>
        <end position="392"/>
    </location>
</feature>
<evidence type="ECO:0000256" key="4">
    <source>
        <dbReference type="ARBA" id="ARBA00022576"/>
    </source>
</evidence>
<keyword evidence="4 7" id="KW-0032">Aminotransferase</keyword>
<dbReference type="InterPro" id="IPR004839">
    <property type="entry name" value="Aminotransferase_I/II_large"/>
</dbReference>
<dbReference type="Proteomes" id="UP001307608">
    <property type="component" value="Chromosome"/>
</dbReference>
<dbReference type="PANTHER" id="PTHR11879:SF22">
    <property type="entry name" value="ASPARTATE AMINOTRANSFERASE, MITOCHONDRIAL"/>
    <property type="match status" value="1"/>
</dbReference>
<evidence type="ECO:0000313" key="10">
    <source>
        <dbReference type="Proteomes" id="UP001307608"/>
    </source>
</evidence>
<sequence>MFEHIQAAPADPILGLNDAYKKDSNPNKINLGVGVYKDEQGNTPILKAVKQAEERLLTQETTKSYLSIEGAPAYRSAVQTLLFGKDHPIITKQLAQTAHTPGGTGALRVAAEFIKKHLPEATIWVSNPTWANHQSVFQSVGLEVGSYAYYNADNKSLDFEALLASLSQVPEGDVVLFHGCCHNPTGIDPTPEQWYQLAKLCSKQGFLPLFDFAYQGFGQGLQEDAQGLRTFLEHVPEMLIASSFSKNFGLYNERVGALTILCETAEQAETAFTQIKRCIRTNYSNPPSHGSAVVAEILNDPELFALWESEVKAMRTRIHEMRSLFVNTLRIKGVSQDFSFISQQQGMFSFSGLTPDQVAQLRKEFGIYIVGSGRISVAGMTHDNMEPLCDAIANILKG</sequence>
<dbReference type="EC" id="2.6.1.-" evidence="7"/>
<dbReference type="GO" id="GO:0008483">
    <property type="term" value="F:transaminase activity"/>
    <property type="evidence" value="ECO:0007669"/>
    <property type="project" value="UniProtKB-KW"/>
</dbReference>
<dbReference type="EMBL" id="AP027271">
    <property type="protein sequence ID" value="BDX04444.1"/>
    <property type="molecule type" value="Genomic_DNA"/>
</dbReference>
<dbReference type="InterPro" id="IPR015422">
    <property type="entry name" value="PyrdxlP-dep_Trfase_small"/>
</dbReference>
<comment type="subunit">
    <text evidence="3">Homodimer.</text>
</comment>
<gene>
    <name evidence="9" type="primary">aspC_2</name>
    <name evidence="9" type="ORF">MACH16_31920</name>
</gene>
<dbReference type="InterPro" id="IPR000796">
    <property type="entry name" value="Asp_trans"/>
</dbReference>
<dbReference type="InterPro" id="IPR015421">
    <property type="entry name" value="PyrdxlP-dep_Trfase_major"/>
</dbReference>
<evidence type="ECO:0000313" key="9">
    <source>
        <dbReference type="EMBL" id="BDX04444.1"/>
    </source>
</evidence>
<dbReference type="InterPro" id="IPR015424">
    <property type="entry name" value="PyrdxlP-dep_Trfase"/>
</dbReference>
<dbReference type="NCBIfam" id="NF006719">
    <property type="entry name" value="PRK09257.1"/>
    <property type="match status" value="1"/>
</dbReference>
<evidence type="ECO:0000256" key="7">
    <source>
        <dbReference type="RuleBase" id="RU000481"/>
    </source>
</evidence>
<evidence type="ECO:0000256" key="2">
    <source>
        <dbReference type="ARBA" id="ARBA00007441"/>
    </source>
</evidence>
<dbReference type="Gene3D" id="3.90.1150.10">
    <property type="entry name" value="Aspartate Aminotransferase, domain 1"/>
    <property type="match status" value="1"/>
</dbReference>
<dbReference type="RefSeq" id="WP_265727430.1">
    <property type="nucleotide sequence ID" value="NZ_AP027271.1"/>
</dbReference>
<dbReference type="PRINTS" id="PR00799">
    <property type="entry name" value="TRANSAMINASE"/>
</dbReference>
<protein>
    <recommendedName>
        <fullName evidence="7">Aminotransferase</fullName>
        <ecNumber evidence="7">2.6.1.-</ecNumber>
    </recommendedName>
</protein>
<name>A0ABM8FJ47_9GAMM</name>
<keyword evidence="10" id="KW-1185">Reference proteome</keyword>
<dbReference type="PANTHER" id="PTHR11879">
    <property type="entry name" value="ASPARTATE AMINOTRANSFERASE"/>
    <property type="match status" value="1"/>
</dbReference>
<keyword evidence="6" id="KW-0663">Pyridoxal phosphate</keyword>
<comment type="similarity">
    <text evidence="2 7">Belongs to the class-I pyridoxal-phosphate-dependent aminotransferase family.</text>
</comment>
<dbReference type="Gene3D" id="3.40.640.10">
    <property type="entry name" value="Type I PLP-dependent aspartate aminotransferase-like (Major domain)"/>
    <property type="match status" value="1"/>
</dbReference>
<proteinExistence type="inferred from homology"/>
<accession>A0ABM8FJ47</accession>
<evidence type="ECO:0000256" key="3">
    <source>
        <dbReference type="ARBA" id="ARBA00011738"/>
    </source>
</evidence>
<evidence type="ECO:0000256" key="1">
    <source>
        <dbReference type="ARBA" id="ARBA00001933"/>
    </source>
</evidence>
<dbReference type="CDD" id="cd00609">
    <property type="entry name" value="AAT_like"/>
    <property type="match status" value="1"/>
</dbReference>
<keyword evidence="5 7" id="KW-0808">Transferase</keyword>
<evidence type="ECO:0000259" key="8">
    <source>
        <dbReference type="Pfam" id="PF00155"/>
    </source>
</evidence>